<feature type="compositionally biased region" description="Acidic residues" evidence="8">
    <location>
        <begin position="1762"/>
        <end position="1772"/>
    </location>
</feature>
<evidence type="ECO:0000256" key="8">
    <source>
        <dbReference type="SAM" id="MobiDB-lite"/>
    </source>
</evidence>
<feature type="compositionally biased region" description="Polar residues" evidence="8">
    <location>
        <begin position="1381"/>
        <end position="1390"/>
    </location>
</feature>
<dbReference type="GO" id="GO:0016607">
    <property type="term" value="C:nuclear speck"/>
    <property type="evidence" value="ECO:0007669"/>
    <property type="project" value="TreeGrafter"/>
</dbReference>
<evidence type="ECO:0000259" key="9">
    <source>
        <dbReference type="PROSITE" id="PS50237"/>
    </source>
</evidence>
<feature type="region of interest" description="Disordered" evidence="8">
    <location>
        <begin position="1351"/>
        <end position="1390"/>
    </location>
</feature>
<dbReference type="SUPFAM" id="SSF56204">
    <property type="entry name" value="Hect, E3 ligase catalytic domain"/>
    <property type="match status" value="1"/>
</dbReference>
<feature type="compositionally biased region" description="Low complexity" evidence="8">
    <location>
        <begin position="927"/>
        <end position="946"/>
    </location>
</feature>
<comment type="caution">
    <text evidence="10">The sequence shown here is derived from an EMBL/GenBank/DDBJ whole genome shotgun (WGS) entry which is preliminary data.</text>
</comment>
<dbReference type="Proteomes" id="UP000663842">
    <property type="component" value="Unassembled WGS sequence"/>
</dbReference>
<feature type="region of interest" description="Disordered" evidence="8">
    <location>
        <begin position="1403"/>
        <end position="1428"/>
    </location>
</feature>
<feature type="compositionally biased region" description="Low complexity" evidence="8">
    <location>
        <begin position="250"/>
        <end position="268"/>
    </location>
</feature>
<dbReference type="PANTHER" id="PTHR45670:SF1">
    <property type="entry name" value="E3 UBIQUITIN-PROTEIN LIGASE HECTD1"/>
    <property type="match status" value="1"/>
</dbReference>
<dbReference type="InterPro" id="IPR045322">
    <property type="entry name" value="HECTD1/TRIP12-like"/>
</dbReference>
<gene>
    <name evidence="10" type="ORF">UXM345_LOCUS4795</name>
</gene>
<keyword evidence="5" id="KW-0040">ANK repeat</keyword>
<feature type="repeat" description="ANK" evidence="5">
    <location>
        <begin position="458"/>
        <end position="490"/>
    </location>
</feature>
<feature type="region of interest" description="Disordered" evidence="8">
    <location>
        <begin position="1871"/>
        <end position="1896"/>
    </location>
</feature>
<feature type="active site" description="Glycyl thioester intermediate" evidence="6">
    <location>
        <position position="2562"/>
    </location>
</feature>
<dbReference type="SMART" id="SM00248">
    <property type="entry name" value="ANK"/>
    <property type="match status" value="3"/>
</dbReference>
<dbReference type="FunFam" id="3.30.2410.10:FF:000007">
    <property type="entry name" value="Putative E3 ubiquitin-protein ligase HECTD1"/>
    <property type="match status" value="1"/>
</dbReference>
<feature type="compositionally biased region" description="Basic and acidic residues" evidence="8">
    <location>
        <begin position="1605"/>
        <end position="1615"/>
    </location>
</feature>
<keyword evidence="3 7" id="KW-0808">Transferase</keyword>
<comment type="function">
    <text evidence="7">E3 ubiquitin-protein ligase which accepts ubiquitin from an E2 ubiquitin-conjugating enzyme in the form of a thioester and then directly transfers the ubiquitin to targeted substrates.</text>
</comment>
<dbReference type="PROSITE" id="PS50297">
    <property type="entry name" value="ANK_REP_REGION"/>
    <property type="match status" value="2"/>
</dbReference>
<dbReference type="GO" id="GO:0070534">
    <property type="term" value="P:protein K63-linked ubiquitination"/>
    <property type="evidence" value="ECO:0007669"/>
    <property type="project" value="TreeGrafter"/>
</dbReference>
<dbReference type="Pfam" id="PF00632">
    <property type="entry name" value="HECT"/>
    <property type="match status" value="1"/>
</dbReference>
<dbReference type="PROSITE" id="PS50237">
    <property type="entry name" value="HECT"/>
    <property type="match status" value="1"/>
</dbReference>
<feature type="compositionally biased region" description="Acidic residues" evidence="8">
    <location>
        <begin position="1793"/>
        <end position="1812"/>
    </location>
</feature>
<feature type="compositionally biased region" description="Basic and acidic residues" evidence="8">
    <location>
        <begin position="1351"/>
        <end position="1367"/>
    </location>
</feature>
<comment type="similarity">
    <text evidence="2 7">Belongs to the UPL family. K-HECT subfamily.</text>
</comment>
<comment type="pathway">
    <text evidence="7">Protein modification; protein ubiquitination.</text>
</comment>
<dbReference type="SUPFAM" id="SSF48403">
    <property type="entry name" value="Ankyrin repeat"/>
    <property type="match status" value="1"/>
</dbReference>
<organism evidence="10 11">
    <name type="scientific">Rotaria magnacalcarata</name>
    <dbReference type="NCBI Taxonomy" id="392030"/>
    <lineage>
        <taxon>Eukaryota</taxon>
        <taxon>Metazoa</taxon>
        <taxon>Spiralia</taxon>
        <taxon>Gnathifera</taxon>
        <taxon>Rotifera</taxon>
        <taxon>Eurotatoria</taxon>
        <taxon>Bdelloidea</taxon>
        <taxon>Philodinida</taxon>
        <taxon>Philodinidae</taxon>
        <taxon>Rotaria</taxon>
    </lineage>
</organism>
<dbReference type="InterPro" id="IPR011989">
    <property type="entry name" value="ARM-like"/>
</dbReference>
<evidence type="ECO:0000256" key="6">
    <source>
        <dbReference type="PROSITE-ProRule" id="PRU00104"/>
    </source>
</evidence>
<dbReference type="SMART" id="SM00119">
    <property type="entry name" value="HECTc"/>
    <property type="match status" value="1"/>
</dbReference>
<protein>
    <recommendedName>
        <fullName evidence="7">E3 ubiquitin-protein ligase</fullName>
        <ecNumber evidence="7">2.3.2.26</ecNumber>
    </recommendedName>
</protein>
<feature type="compositionally biased region" description="Polar residues" evidence="8">
    <location>
        <begin position="1616"/>
        <end position="1628"/>
    </location>
</feature>
<evidence type="ECO:0000313" key="10">
    <source>
        <dbReference type="EMBL" id="CAF3800793.1"/>
    </source>
</evidence>
<keyword evidence="4 6" id="KW-0833">Ubl conjugation pathway</keyword>
<feature type="region of interest" description="Disordered" evidence="8">
    <location>
        <begin position="250"/>
        <end position="276"/>
    </location>
</feature>
<dbReference type="Gene3D" id="3.30.2160.10">
    <property type="entry name" value="Hect, E3 ligase catalytic domain"/>
    <property type="match status" value="1"/>
</dbReference>
<dbReference type="InterPro" id="IPR016024">
    <property type="entry name" value="ARM-type_fold"/>
</dbReference>
<evidence type="ECO:0000313" key="11">
    <source>
        <dbReference type="Proteomes" id="UP000663842"/>
    </source>
</evidence>
<dbReference type="Gene3D" id="2.60.120.260">
    <property type="entry name" value="Galactose-binding domain-like"/>
    <property type="match status" value="1"/>
</dbReference>
<dbReference type="EC" id="2.3.2.26" evidence="7"/>
<dbReference type="PROSITE" id="PS50088">
    <property type="entry name" value="ANK_REPEAT"/>
    <property type="match status" value="2"/>
</dbReference>
<dbReference type="Gene3D" id="3.90.1750.10">
    <property type="entry name" value="Hect, E3 ligase catalytic domains"/>
    <property type="match status" value="2"/>
</dbReference>
<feature type="domain" description="HECT" evidence="9">
    <location>
        <begin position="2206"/>
        <end position="2593"/>
    </location>
</feature>
<dbReference type="EMBL" id="CAJOBF010000338">
    <property type="protein sequence ID" value="CAF3800793.1"/>
    <property type="molecule type" value="Genomic_DNA"/>
</dbReference>
<evidence type="ECO:0000256" key="2">
    <source>
        <dbReference type="ARBA" id="ARBA00006331"/>
    </source>
</evidence>
<dbReference type="GO" id="GO:0061630">
    <property type="term" value="F:ubiquitin protein ligase activity"/>
    <property type="evidence" value="ECO:0007669"/>
    <property type="project" value="UniProtKB-UniRule"/>
</dbReference>
<accession>A0A819BEF3</accession>
<feature type="region of interest" description="Disordered" evidence="8">
    <location>
        <begin position="1603"/>
        <end position="1628"/>
    </location>
</feature>
<proteinExistence type="inferred from homology"/>
<dbReference type="PANTHER" id="PTHR45670">
    <property type="entry name" value="E3 UBIQUITIN-PROTEIN LIGASE TRIP12"/>
    <property type="match status" value="1"/>
</dbReference>
<dbReference type="SUPFAM" id="SSF49785">
    <property type="entry name" value="Galactose-binding domain-like"/>
    <property type="match status" value="1"/>
</dbReference>
<dbReference type="SUPFAM" id="SSF48371">
    <property type="entry name" value="ARM repeat"/>
    <property type="match status" value="1"/>
</dbReference>
<dbReference type="Pfam" id="PF12796">
    <property type="entry name" value="Ank_2"/>
    <property type="match status" value="1"/>
</dbReference>
<feature type="compositionally biased region" description="Polar residues" evidence="8">
    <location>
        <begin position="1743"/>
        <end position="1758"/>
    </location>
</feature>
<dbReference type="Gene3D" id="3.30.2410.10">
    <property type="entry name" value="Hect, E3 ligase catalytic domain"/>
    <property type="match status" value="1"/>
</dbReference>
<dbReference type="InterPro" id="IPR036770">
    <property type="entry name" value="Ankyrin_rpt-contain_sf"/>
</dbReference>
<dbReference type="Gene3D" id="1.25.10.10">
    <property type="entry name" value="Leucine-rich Repeat Variant"/>
    <property type="match status" value="1"/>
</dbReference>
<dbReference type="InterPro" id="IPR035983">
    <property type="entry name" value="Hect_E3_ubiquitin_ligase"/>
</dbReference>
<dbReference type="UniPathway" id="UPA00143"/>
<name>A0A819BEF3_9BILA</name>
<comment type="catalytic activity">
    <reaction evidence="1 7">
        <text>S-ubiquitinyl-[E2 ubiquitin-conjugating enzyme]-L-cysteine + [acceptor protein]-L-lysine = [E2 ubiquitin-conjugating enzyme]-L-cysteine + N(6)-ubiquitinyl-[acceptor protein]-L-lysine.</text>
        <dbReference type="EC" id="2.3.2.26"/>
    </reaction>
</comment>
<sequence>MEADPEELLVWLKGDGGGERDLQISALEQLCMLVLMCDNIDRCFEQYQPRLFLPALCDIFSDPLAPTRVLEVTARALTYFLDVSVDCAKKITQHASVIRSMCACLQVVDIEDRTNKDLAEQIIKVFERLSSREASSIYEQDGLRCVLDFINNWYSVIHKDSLQSALNVVVKLIGKIDPQNSPTLDQTIESLSNLLLHVDTFVSDNALRCFATLADRFARKNVDPEPLMRYCLKDVLLRSLHYVSKSTGNTLTPVSSLSSSTNTETTGSHNVPLSGSNTRGVTTNLSVVTGLLSTLCRGSAKVTHDLLRSDLPDALESALCGGDERCVLDTMRFLDLLIVLLFDGMRVIPYVLRRQVLPRPVGTARASITAITTTNVSVPITNATIDTNRHASSSSSLSLLSAMAAGAGAAAAASTNSGITPSDRSQQQIIEFIRSRDVQGFINHIEQGSIDVNYTDNVGQTMLNWVAAFGTREMIEYLCRRGADVNRGQRSSSLHYAACFGRPSIVRLLLKYGGNVDLRDEDGRTALDKARERQDEGHQEVVEILQSAHEWTDIRRQEPTPTTSTNSSIKSTEQTITTNEIKGDIEMQPIYLQRLLSIFCQLYQNTMILTIKRNTLRLVSKLLHYATVEQIRVYLMQGETNILTTLFELLSSILDTNEDDDDTSNLVLLIIKNLFEKDRYLFLEQFQYLGLIWKITSLALSHPVTPSSTITNITADQQSQQPHSSLSINILAVDAKEILCHRPYVWNEFNILRNRECLYLWSISIAIELSMGSNGWFRFFADNSLSTMYSSGSPETNVDTSENRHDFIDKLQRLKQQVLDGIEHGKNDENIKAIDVEQQLMIARTLFTSDTSNERTITVGHWTFECNGSTQLRIHNVEGEQVTIIEQGQPGFIFESNRGTRHTYHAQSTLGNEFAIPWSTIESLNSSASTNANDSSSNSSVAKTSSIPIGKTKQEQMKHRTTELALLIYNDYLKNVTPTNYTRSVLNELKAIVNDLNNDLSLNSFEKLKNFLVEKTSLSLYELSSSGLVSSLLKIFHGLLDQSSDEINLANERSKLFSLIFLSNEQPQAFYILIRKLVSILESIEKLPLFLYDTPSSYGLQIFSKRFRFQLHYQNRQQLFTDRTGKSLKIEPLATVGQLKAFLASMVSKQWYDHPHTHLEFIKRLKTDGRQQFTYVSDFDHNGILYWIGTNARTISNYTNPNSTGLISVTCSDNNCAPQQLSEMISHPVQADDDENTNDTYHGCTWVMLDLGLWVIPTHFTLRHSTGGFPHWTRSFLFQISKDGAHFIPCDISLVNDTNSSVATWNIKNNLNENSTGFRYIRIHQKSGRHPVSMAGFELYGQVISAIDIRSKSESTRSRSNRDDNRNRSTSSRQVPHYHHSTSSASNRANKMQSHILRRLASMRTSGTAATSSTGNSNGSNTNASNNRSAASTIDRILFDQMIDLSSIPIDLSTALESDDPERLRMVIQETLSRLTGDTILNDNTNLLNIISQRKSVSTPNISNGEPIFSVSSTEQASSVESLISSSRTTEHTIDLMQGFRDQIARQYDALVAQTQLEPTIEEPTSSLWLSSSTEDFLTPIRSNTSNAGNWLELGEYNEETLLTSKDEPKDKHDNTPSNASNENNTCDTRLFTSAQTTPITTTTHSRQSISSTTESVESMCAVTEENNKKNATSECSEQRIILLENDMNASVPNLSTTNPNNMTLSNLLTSAQSSPNLTITAATTLNIVKGAIIDDESMPMEESQSLSEIPLSDQQQKQNDETSEDEDMEDDEHCHLKRAKSNSQQIQPPMDTNEEDEDDDEDEADEEEAEQDEHCGLFDEQEEEEYDEQLQEQLHGEQQSLTRRNWDDDFVLKRQFSVLLPAFDGRPGRTNINATQDIPVPTTMTPKQLTSSKQISTTDTVAAANMTIYIRGPSPELPGLKEIDIEMDDSDATIFKYIQQLIQPFPSSQRSERIKRIFEPTYTIVYTEKSNEQSKSDACQSFLSCPINLDMISIINENIQKSSSTNLTSNDPKDVCTIEDILELLRQLFYLSNTYVQNNPHPYHADENLSLENYFYSKKLNNKLLQQIQDSIIIASSSLPIWTEWLTHSYTFLYPFETRQLYFRTTSFGTSRSIVWLQERRDELIRAARTGGLLRPLGGSTTAATTTLSSFRAASNSNENSSSTSNVFVPEFRLGRLKIDRATPIDREHILRDAMNLFHYHAQSKAKLEIQFLNEEGTGDGPTLEFYALIATDLQKHSLGLWWHHDDHEHNQTIYVRKLEGLFPVPYSQNDERLDTVCNYFSLMGIYFAKCLLDKYLIDMPLSIAFLKLLCMKSKYNNDSNIWYDGILDLTDLIDIEPSRGKFFQQLYELIDRRNKIMDDVSKTNEEKKRLCSQLKVDNDHHESVDLEHLCLTFVYSPPSNIYGYQSIDLISNGSHIDVTIDNVDLYVKLSLEFIFRDGIRRQMNAFRNGFNQVFSIEHLKCFNSHELKLLLCGNQCPSWTLEDLLNYIEPSHGFTRDSPGFTKFLNVMLELDGLERKSVVQFITGCSSLPPGGLANLRPRLAVARKVEADDNSYPSVNTCYHYLKLPDYSSQEILKIRLMTACKERGFYFN</sequence>
<dbReference type="CDD" id="cd00078">
    <property type="entry name" value="HECTc"/>
    <property type="match status" value="1"/>
</dbReference>
<evidence type="ECO:0000256" key="4">
    <source>
        <dbReference type="ARBA" id="ARBA00022786"/>
    </source>
</evidence>
<dbReference type="InterPro" id="IPR000569">
    <property type="entry name" value="HECT_dom"/>
</dbReference>
<evidence type="ECO:0000256" key="7">
    <source>
        <dbReference type="RuleBase" id="RU369009"/>
    </source>
</evidence>
<evidence type="ECO:0000256" key="3">
    <source>
        <dbReference type="ARBA" id="ARBA00022679"/>
    </source>
</evidence>
<dbReference type="InterPro" id="IPR002110">
    <property type="entry name" value="Ankyrin_rpt"/>
</dbReference>
<feature type="region of interest" description="Disordered" evidence="8">
    <location>
        <begin position="927"/>
        <end position="956"/>
    </location>
</feature>
<dbReference type="GO" id="GO:0043161">
    <property type="term" value="P:proteasome-mediated ubiquitin-dependent protein catabolic process"/>
    <property type="evidence" value="ECO:0007669"/>
    <property type="project" value="TreeGrafter"/>
</dbReference>
<evidence type="ECO:0000256" key="1">
    <source>
        <dbReference type="ARBA" id="ARBA00000885"/>
    </source>
</evidence>
<dbReference type="InterPro" id="IPR008979">
    <property type="entry name" value="Galactose-bd-like_sf"/>
</dbReference>
<reference evidence="10" key="1">
    <citation type="submission" date="2021-02" db="EMBL/GenBank/DDBJ databases">
        <authorList>
            <person name="Nowell W R."/>
        </authorList>
    </citation>
    <scope>NUCLEOTIDE SEQUENCE</scope>
</reference>
<feature type="region of interest" description="Disordered" evidence="8">
    <location>
        <begin position="1739"/>
        <end position="1814"/>
    </location>
</feature>
<dbReference type="Gene3D" id="1.25.40.20">
    <property type="entry name" value="Ankyrin repeat-containing domain"/>
    <property type="match status" value="1"/>
</dbReference>
<feature type="repeat" description="ANK" evidence="5">
    <location>
        <begin position="489"/>
        <end position="521"/>
    </location>
</feature>
<evidence type="ECO:0000256" key="5">
    <source>
        <dbReference type="PROSITE-ProRule" id="PRU00023"/>
    </source>
</evidence>